<dbReference type="PROSITE" id="PS00893">
    <property type="entry name" value="NUDIX_BOX"/>
    <property type="match status" value="1"/>
</dbReference>
<dbReference type="Pfam" id="PF00293">
    <property type="entry name" value="NUDIX"/>
    <property type="match status" value="1"/>
</dbReference>
<dbReference type="EMBL" id="BAABAL010000019">
    <property type="protein sequence ID" value="GAA4031271.1"/>
    <property type="molecule type" value="Genomic_DNA"/>
</dbReference>
<dbReference type="PANTHER" id="PTHR42904:SF6">
    <property type="entry name" value="NAD-CAPPED RNA HYDROLASE NUDT12"/>
    <property type="match status" value="1"/>
</dbReference>
<evidence type="ECO:0000256" key="2">
    <source>
        <dbReference type="ARBA" id="ARBA00001947"/>
    </source>
</evidence>
<dbReference type="InterPro" id="IPR049734">
    <property type="entry name" value="NudC-like_C"/>
</dbReference>
<proteinExistence type="inferred from homology"/>
<keyword evidence="8" id="KW-0520">NAD</keyword>
<comment type="cofactor">
    <cofactor evidence="1">
        <name>Mg(2+)</name>
        <dbReference type="ChEBI" id="CHEBI:18420"/>
    </cofactor>
</comment>
<dbReference type="NCBIfam" id="NF001299">
    <property type="entry name" value="PRK00241.1"/>
    <property type="match status" value="1"/>
</dbReference>
<comment type="similarity">
    <text evidence="3">Belongs to the Nudix hydrolase family. NudC subfamily.</text>
</comment>
<keyword evidence="5" id="KW-0479">Metal-binding</keyword>
<reference evidence="12" key="1">
    <citation type="journal article" date="2019" name="Int. J. Syst. Evol. Microbiol.">
        <title>The Global Catalogue of Microorganisms (GCM) 10K type strain sequencing project: providing services to taxonomists for standard genome sequencing and annotation.</title>
        <authorList>
            <consortium name="The Broad Institute Genomics Platform"/>
            <consortium name="The Broad Institute Genome Sequencing Center for Infectious Disease"/>
            <person name="Wu L."/>
            <person name="Ma J."/>
        </authorList>
    </citation>
    <scope>NUCLEOTIDE SEQUENCE [LARGE SCALE GENOMIC DNA]</scope>
    <source>
        <strain evidence="12">JCM 17342</strain>
    </source>
</reference>
<dbReference type="Pfam" id="PF09296">
    <property type="entry name" value="NUDIX-like"/>
    <property type="match status" value="1"/>
</dbReference>
<dbReference type="Proteomes" id="UP001501747">
    <property type="component" value="Unassembled WGS sequence"/>
</dbReference>
<protein>
    <recommendedName>
        <fullName evidence="4">NAD(+) diphosphatase</fullName>
        <ecNumber evidence="4">3.6.1.22</ecNumber>
    </recommendedName>
</protein>
<evidence type="ECO:0000259" key="10">
    <source>
        <dbReference type="PROSITE" id="PS51462"/>
    </source>
</evidence>
<dbReference type="InterPro" id="IPR015797">
    <property type="entry name" value="NUDIX_hydrolase-like_dom_sf"/>
</dbReference>
<evidence type="ECO:0000313" key="11">
    <source>
        <dbReference type="EMBL" id="GAA4031271.1"/>
    </source>
</evidence>
<gene>
    <name evidence="11" type="primary">nudC</name>
    <name evidence="11" type="ORF">GCM10022247_65470</name>
</gene>
<dbReference type="Pfam" id="PF09297">
    <property type="entry name" value="Zn_ribbon_NUD"/>
    <property type="match status" value="1"/>
</dbReference>
<dbReference type="EC" id="3.6.1.22" evidence="4"/>
<evidence type="ECO:0000256" key="8">
    <source>
        <dbReference type="ARBA" id="ARBA00023027"/>
    </source>
</evidence>
<accession>A0ABP7TVW4</accession>
<comment type="catalytic activity">
    <reaction evidence="9">
        <text>a 5'-end NAD(+)-phospho-ribonucleoside in mRNA + H2O = a 5'-end phospho-adenosine-phospho-ribonucleoside in mRNA + beta-nicotinamide D-ribonucleotide + 2 H(+)</text>
        <dbReference type="Rhea" id="RHEA:60876"/>
        <dbReference type="Rhea" id="RHEA-COMP:15698"/>
        <dbReference type="Rhea" id="RHEA-COMP:15719"/>
        <dbReference type="ChEBI" id="CHEBI:14649"/>
        <dbReference type="ChEBI" id="CHEBI:15377"/>
        <dbReference type="ChEBI" id="CHEBI:15378"/>
        <dbReference type="ChEBI" id="CHEBI:144029"/>
        <dbReference type="ChEBI" id="CHEBI:144051"/>
    </reaction>
    <physiologicalReaction direction="left-to-right" evidence="9">
        <dbReference type="Rhea" id="RHEA:60877"/>
    </physiologicalReaction>
</comment>
<keyword evidence="6" id="KW-0378">Hydrolase</keyword>
<dbReference type="SUPFAM" id="SSF55811">
    <property type="entry name" value="Nudix"/>
    <property type="match status" value="1"/>
</dbReference>
<dbReference type="InterPro" id="IPR020084">
    <property type="entry name" value="NUDIX_hydrolase_CS"/>
</dbReference>
<dbReference type="RefSeq" id="WP_344883566.1">
    <property type="nucleotide sequence ID" value="NZ_BAABAL010000019.1"/>
</dbReference>
<evidence type="ECO:0000256" key="3">
    <source>
        <dbReference type="ARBA" id="ARBA00009595"/>
    </source>
</evidence>
<sequence length="301" mass="32151">MTDFVLDGLPALSRSTVDRADAARGDVELLAKGWKEAGLVVIDERGRARLVDDALHLGRTSDLGEAPVDGAVFLGVQDEVAYWAVRGSGPEDPGSGDWQDLRMCGALLSDTDAGLMTAAVGLLAWHDHSNFCARCGSPTKAVRAGWARRCTGCGHEEYPRTDPAVICLVHDGDAHVLLARQPVWPAERYSVLAGFVEVGESLEACVEREVGEEVGVAVRSVRYLGSQPWPFPRSLMVGFSALADRDAPLVLAEDEIEHAKWVHRDEVRAAFAAGGAIPGLGLPGASSIAHRMLAAWANVQL</sequence>
<comment type="caution">
    <text evidence="11">The sequence shown here is derived from an EMBL/GenBank/DDBJ whole genome shotgun (WGS) entry which is preliminary data.</text>
</comment>
<dbReference type="InterPro" id="IPR015376">
    <property type="entry name" value="Znr_NADH_PPase"/>
</dbReference>
<keyword evidence="7" id="KW-0460">Magnesium</keyword>
<dbReference type="CDD" id="cd03429">
    <property type="entry name" value="NUDIX_NADH_pyrophosphatase_Nudt13"/>
    <property type="match status" value="1"/>
</dbReference>
<evidence type="ECO:0000256" key="1">
    <source>
        <dbReference type="ARBA" id="ARBA00001946"/>
    </source>
</evidence>
<dbReference type="InterPro" id="IPR015375">
    <property type="entry name" value="NADH_PPase-like_N"/>
</dbReference>
<dbReference type="PANTHER" id="PTHR42904">
    <property type="entry name" value="NUDIX HYDROLASE, NUDC SUBFAMILY"/>
    <property type="match status" value="1"/>
</dbReference>
<dbReference type="Gene3D" id="3.90.79.10">
    <property type="entry name" value="Nucleoside Triphosphate Pyrophosphohydrolase"/>
    <property type="match status" value="1"/>
</dbReference>
<name>A0ABP7TVW4_9PSEU</name>
<dbReference type="InterPro" id="IPR050241">
    <property type="entry name" value="NAD-cap_RNA_hydrolase_NudC"/>
</dbReference>
<evidence type="ECO:0000256" key="9">
    <source>
        <dbReference type="ARBA" id="ARBA00023679"/>
    </source>
</evidence>
<evidence type="ECO:0000313" key="12">
    <source>
        <dbReference type="Proteomes" id="UP001501747"/>
    </source>
</evidence>
<keyword evidence="12" id="KW-1185">Reference proteome</keyword>
<comment type="cofactor">
    <cofactor evidence="2">
        <name>Zn(2+)</name>
        <dbReference type="ChEBI" id="CHEBI:29105"/>
    </cofactor>
</comment>
<evidence type="ECO:0000256" key="6">
    <source>
        <dbReference type="ARBA" id="ARBA00022801"/>
    </source>
</evidence>
<evidence type="ECO:0000256" key="5">
    <source>
        <dbReference type="ARBA" id="ARBA00022723"/>
    </source>
</evidence>
<feature type="domain" description="Nudix hydrolase" evidence="10">
    <location>
        <begin position="159"/>
        <end position="284"/>
    </location>
</feature>
<dbReference type="InterPro" id="IPR000086">
    <property type="entry name" value="NUDIX_hydrolase_dom"/>
</dbReference>
<dbReference type="Gene3D" id="3.90.79.20">
    <property type="match status" value="1"/>
</dbReference>
<evidence type="ECO:0000256" key="4">
    <source>
        <dbReference type="ARBA" id="ARBA00012381"/>
    </source>
</evidence>
<evidence type="ECO:0000256" key="7">
    <source>
        <dbReference type="ARBA" id="ARBA00022842"/>
    </source>
</evidence>
<organism evidence="11 12">
    <name type="scientific">Allokutzneria multivorans</name>
    <dbReference type="NCBI Taxonomy" id="1142134"/>
    <lineage>
        <taxon>Bacteria</taxon>
        <taxon>Bacillati</taxon>
        <taxon>Actinomycetota</taxon>
        <taxon>Actinomycetes</taxon>
        <taxon>Pseudonocardiales</taxon>
        <taxon>Pseudonocardiaceae</taxon>
        <taxon>Allokutzneria</taxon>
    </lineage>
</organism>
<dbReference type="PROSITE" id="PS51462">
    <property type="entry name" value="NUDIX"/>
    <property type="match status" value="1"/>
</dbReference>